<feature type="domain" description="CTNNB1 binding N-teminal" evidence="3">
    <location>
        <begin position="4"/>
        <end position="53"/>
    </location>
</feature>
<keyword evidence="2" id="KW-0812">Transmembrane</keyword>
<accession>A0ABD2QHU4</accession>
<evidence type="ECO:0000313" key="4">
    <source>
        <dbReference type="EMBL" id="KAL3319025.1"/>
    </source>
</evidence>
<dbReference type="InterPro" id="IPR013558">
    <property type="entry name" value="CTNNB1-bd_N"/>
</dbReference>
<feature type="transmembrane region" description="Helical" evidence="2">
    <location>
        <begin position="63"/>
        <end position="84"/>
    </location>
</feature>
<evidence type="ECO:0000313" key="5">
    <source>
        <dbReference type="Proteomes" id="UP001626550"/>
    </source>
</evidence>
<proteinExistence type="predicted"/>
<evidence type="ECO:0000256" key="1">
    <source>
        <dbReference type="SAM" id="Coils"/>
    </source>
</evidence>
<sequence>MHSNSSDDLPCTDEIKVYQDEGEDSDEQAKNAENLAEEKVELVIESEGQKEEERERVLKFRKVLYLPMLLHLVLCVIFGLNLPIKDE</sequence>
<dbReference type="EMBL" id="JBJKFK010000178">
    <property type="protein sequence ID" value="KAL3319025.1"/>
    <property type="molecule type" value="Genomic_DNA"/>
</dbReference>
<name>A0ABD2QHU4_9PLAT</name>
<dbReference type="Pfam" id="PF08347">
    <property type="entry name" value="CTNNB1_binding"/>
    <property type="match status" value="1"/>
</dbReference>
<evidence type="ECO:0000256" key="2">
    <source>
        <dbReference type="SAM" id="Phobius"/>
    </source>
</evidence>
<gene>
    <name evidence="4" type="primary">TCF7_2</name>
    <name evidence="4" type="ORF">Ciccas_002310</name>
</gene>
<keyword evidence="2" id="KW-1133">Transmembrane helix</keyword>
<keyword evidence="5" id="KW-1185">Reference proteome</keyword>
<feature type="coiled-coil region" evidence="1">
    <location>
        <begin position="15"/>
        <end position="52"/>
    </location>
</feature>
<evidence type="ECO:0000259" key="3">
    <source>
        <dbReference type="Pfam" id="PF08347"/>
    </source>
</evidence>
<dbReference type="Gene3D" id="4.10.900.10">
    <property type="entry name" value="TCF3-CBD (Catenin binding domain)"/>
    <property type="match status" value="1"/>
</dbReference>
<comment type="caution">
    <text evidence="4">The sequence shown here is derived from an EMBL/GenBank/DDBJ whole genome shotgun (WGS) entry which is preliminary data.</text>
</comment>
<dbReference type="InterPro" id="IPR027397">
    <property type="entry name" value="Catenin-bd_sf"/>
</dbReference>
<keyword evidence="1" id="KW-0175">Coiled coil</keyword>
<keyword evidence="2" id="KW-0472">Membrane</keyword>
<protein>
    <submittedName>
        <fullName evidence="4">T-cell specific, HMG-box</fullName>
    </submittedName>
</protein>
<dbReference type="Proteomes" id="UP001626550">
    <property type="component" value="Unassembled WGS sequence"/>
</dbReference>
<organism evidence="4 5">
    <name type="scientific">Cichlidogyrus casuarinus</name>
    <dbReference type="NCBI Taxonomy" id="1844966"/>
    <lineage>
        <taxon>Eukaryota</taxon>
        <taxon>Metazoa</taxon>
        <taxon>Spiralia</taxon>
        <taxon>Lophotrochozoa</taxon>
        <taxon>Platyhelminthes</taxon>
        <taxon>Monogenea</taxon>
        <taxon>Monopisthocotylea</taxon>
        <taxon>Dactylogyridea</taxon>
        <taxon>Ancyrocephalidae</taxon>
        <taxon>Cichlidogyrus</taxon>
    </lineage>
</organism>
<dbReference type="AlphaFoldDB" id="A0ABD2QHU4"/>
<reference evidence="4 5" key="1">
    <citation type="submission" date="2024-11" db="EMBL/GenBank/DDBJ databases">
        <title>Adaptive evolution of stress response genes in parasites aligns with host niche diversity.</title>
        <authorList>
            <person name="Hahn C."/>
            <person name="Resl P."/>
        </authorList>
    </citation>
    <scope>NUCLEOTIDE SEQUENCE [LARGE SCALE GENOMIC DNA]</scope>
    <source>
        <strain evidence="4">EGGRZ-B1_66</strain>
        <tissue evidence="4">Body</tissue>
    </source>
</reference>